<sequence length="79" mass="9157">MMSTKRHVLTILMFVVMSRRQLACVASLAEFLCRSSLAKHNFKGLVNFSPSQSSRIDDNSWHARQPLYMCAKSRVYFRT</sequence>
<evidence type="ECO:0000256" key="1">
    <source>
        <dbReference type="SAM" id="SignalP"/>
    </source>
</evidence>
<evidence type="ECO:0000313" key="3">
    <source>
        <dbReference type="Proteomes" id="UP000823399"/>
    </source>
</evidence>
<evidence type="ECO:0000313" key="2">
    <source>
        <dbReference type="EMBL" id="KAG2100159.1"/>
    </source>
</evidence>
<accession>A0A9P7F1N8</accession>
<proteinExistence type="predicted"/>
<protein>
    <recommendedName>
        <fullName evidence="4">Secreted protein</fullName>
    </recommendedName>
</protein>
<dbReference type="GeneID" id="64700547"/>
<feature type="signal peptide" evidence="1">
    <location>
        <begin position="1"/>
        <end position="23"/>
    </location>
</feature>
<organism evidence="2 3">
    <name type="scientific">Suillus discolor</name>
    <dbReference type="NCBI Taxonomy" id="1912936"/>
    <lineage>
        <taxon>Eukaryota</taxon>
        <taxon>Fungi</taxon>
        <taxon>Dikarya</taxon>
        <taxon>Basidiomycota</taxon>
        <taxon>Agaricomycotina</taxon>
        <taxon>Agaricomycetes</taxon>
        <taxon>Agaricomycetidae</taxon>
        <taxon>Boletales</taxon>
        <taxon>Suillineae</taxon>
        <taxon>Suillaceae</taxon>
        <taxon>Suillus</taxon>
    </lineage>
</organism>
<dbReference type="Proteomes" id="UP000823399">
    <property type="component" value="Unassembled WGS sequence"/>
</dbReference>
<dbReference type="RefSeq" id="XP_041289419.1">
    <property type="nucleotide sequence ID" value="XM_041438288.1"/>
</dbReference>
<evidence type="ECO:0008006" key="4">
    <source>
        <dbReference type="Google" id="ProtNLM"/>
    </source>
</evidence>
<dbReference type="EMBL" id="JABBWM010000055">
    <property type="protein sequence ID" value="KAG2100159.1"/>
    <property type="molecule type" value="Genomic_DNA"/>
</dbReference>
<name>A0A9P7F1N8_9AGAM</name>
<feature type="chain" id="PRO_5040507629" description="Secreted protein" evidence="1">
    <location>
        <begin position="24"/>
        <end position="79"/>
    </location>
</feature>
<reference evidence="2" key="1">
    <citation type="journal article" date="2020" name="New Phytol.">
        <title>Comparative genomics reveals dynamic genome evolution in host specialist ectomycorrhizal fungi.</title>
        <authorList>
            <person name="Lofgren L.A."/>
            <person name="Nguyen N.H."/>
            <person name="Vilgalys R."/>
            <person name="Ruytinx J."/>
            <person name="Liao H.L."/>
            <person name="Branco S."/>
            <person name="Kuo A."/>
            <person name="LaButti K."/>
            <person name="Lipzen A."/>
            <person name="Andreopoulos W."/>
            <person name="Pangilinan J."/>
            <person name="Riley R."/>
            <person name="Hundley H."/>
            <person name="Na H."/>
            <person name="Barry K."/>
            <person name="Grigoriev I.V."/>
            <person name="Stajich J.E."/>
            <person name="Kennedy P.G."/>
        </authorList>
    </citation>
    <scope>NUCLEOTIDE SEQUENCE</scope>
    <source>
        <strain evidence="2">FC423</strain>
    </source>
</reference>
<keyword evidence="3" id="KW-1185">Reference proteome</keyword>
<comment type="caution">
    <text evidence="2">The sequence shown here is derived from an EMBL/GenBank/DDBJ whole genome shotgun (WGS) entry which is preliminary data.</text>
</comment>
<gene>
    <name evidence="2" type="ORF">F5147DRAFT_710699</name>
</gene>
<keyword evidence="1" id="KW-0732">Signal</keyword>
<dbReference type="AlphaFoldDB" id="A0A9P7F1N8"/>